<proteinExistence type="predicted"/>
<dbReference type="EMBL" id="CP045890">
    <property type="protein sequence ID" value="QQP56294.1"/>
    <property type="molecule type" value="Genomic_DNA"/>
</dbReference>
<evidence type="ECO:0000313" key="2">
    <source>
        <dbReference type="Proteomes" id="UP000595437"/>
    </source>
</evidence>
<evidence type="ECO:0000313" key="1">
    <source>
        <dbReference type="EMBL" id="QQP56294.1"/>
    </source>
</evidence>
<keyword evidence="2" id="KW-1185">Reference proteome</keyword>
<dbReference type="Proteomes" id="UP000595437">
    <property type="component" value="Chromosome 1"/>
</dbReference>
<accession>A0A7T8KI30</accession>
<reference evidence="2" key="1">
    <citation type="submission" date="2021-01" db="EMBL/GenBank/DDBJ databases">
        <title>Caligus Genome Assembly.</title>
        <authorList>
            <person name="Gallardo-Escarate C."/>
        </authorList>
    </citation>
    <scope>NUCLEOTIDE SEQUENCE [LARGE SCALE GENOMIC DNA]</scope>
</reference>
<protein>
    <submittedName>
        <fullName evidence="1">Uncharacterized protein</fullName>
    </submittedName>
</protein>
<dbReference type="AlphaFoldDB" id="A0A7T8KI30"/>
<feature type="non-terminal residue" evidence="1">
    <location>
        <position position="162"/>
    </location>
</feature>
<feature type="non-terminal residue" evidence="1">
    <location>
        <position position="1"/>
    </location>
</feature>
<organism evidence="1 2">
    <name type="scientific">Caligus rogercresseyi</name>
    <name type="common">Sea louse</name>
    <dbReference type="NCBI Taxonomy" id="217165"/>
    <lineage>
        <taxon>Eukaryota</taxon>
        <taxon>Metazoa</taxon>
        <taxon>Ecdysozoa</taxon>
        <taxon>Arthropoda</taxon>
        <taxon>Crustacea</taxon>
        <taxon>Multicrustacea</taxon>
        <taxon>Hexanauplia</taxon>
        <taxon>Copepoda</taxon>
        <taxon>Siphonostomatoida</taxon>
        <taxon>Caligidae</taxon>
        <taxon>Caligus</taxon>
    </lineage>
</organism>
<sequence length="162" mass="17727">LLENDILKSLIDIADGTKFTAQLQISADLTRFILPCKDCGKIYNTTLHAFVDCHSVAILKQFISLNVKGLQTPDTNNFCKAIVLFGLGRALSAKSRAINRTLLNAKALIAKRLASHSPISPWEVRAIILAAAARYAALDLKIPSVTDGKWSWAADVIRYFAS</sequence>
<gene>
    <name evidence="1" type="ORF">FKW44_000908</name>
</gene>
<name>A0A7T8KI30_CALRO</name>